<organism evidence="12 13">
    <name type="scientific">Paludibaculum fermentans</name>
    <dbReference type="NCBI Taxonomy" id="1473598"/>
    <lineage>
        <taxon>Bacteria</taxon>
        <taxon>Pseudomonadati</taxon>
        <taxon>Acidobacteriota</taxon>
        <taxon>Terriglobia</taxon>
        <taxon>Bryobacterales</taxon>
        <taxon>Bryobacteraceae</taxon>
        <taxon>Paludibaculum</taxon>
    </lineage>
</organism>
<dbReference type="InterPro" id="IPR005886">
    <property type="entry name" value="UDP_G4E"/>
</dbReference>
<dbReference type="NCBIfam" id="TIGR01179">
    <property type="entry name" value="galE"/>
    <property type="match status" value="1"/>
</dbReference>
<dbReference type="KEGG" id="pfer:IRI77_26430"/>
<dbReference type="CDD" id="cd05247">
    <property type="entry name" value="UDP_G4E_1_SDR_e"/>
    <property type="match status" value="1"/>
</dbReference>
<dbReference type="AlphaFoldDB" id="A0A7S7NMI2"/>
<keyword evidence="9 10" id="KW-0119">Carbohydrate metabolism</keyword>
<dbReference type="EC" id="5.1.3.2" evidence="5 10"/>
<evidence type="ECO:0000256" key="8">
    <source>
        <dbReference type="ARBA" id="ARBA00023235"/>
    </source>
</evidence>
<evidence type="ECO:0000313" key="12">
    <source>
        <dbReference type="EMBL" id="QOY86326.1"/>
    </source>
</evidence>
<comment type="pathway">
    <text evidence="3 10">Carbohydrate metabolism; galactose metabolism.</text>
</comment>
<dbReference type="InterPro" id="IPR001763">
    <property type="entry name" value="Rhodanese-like_dom"/>
</dbReference>
<dbReference type="GO" id="GO:0003978">
    <property type="term" value="F:UDP-glucose 4-epimerase activity"/>
    <property type="evidence" value="ECO:0007669"/>
    <property type="project" value="UniProtKB-UniRule"/>
</dbReference>
<gene>
    <name evidence="12" type="primary">galE</name>
    <name evidence="12" type="ORF">IRI77_26430</name>
</gene>
<dbReference type="InterPro" id="IPR001509">
    <property type="entry name" value="Epimerase_deHydtase"/>
</dbReference>
<dbReference type="PANTHER" id="PTHR43725">
    <property type="entry name" value="UDP-GLUCOSE 4-EPIMERASE"/>
    <property type="match status" value="1"/>
</dbReference>
<evidence type="ECO:0000256" key="2">
    <source>
        <dbReference type="ARBA" id="ARBA00001911"/>
    </source>
</evidence>
<evidence type="ECO:0000256" key="10">
    <source>
        <dbReference type="RuleBase" id="RU366046"/>
    </source>
</evidence>
<comment type="catalytic activity">
    <reaction evidence="1 10">
        <text>UDP-alpha-D-glucose = UDP-alpha-D-galactose</text>
        <dbReference type="Rhea" id="RHEA:22168"/>
        <dbReference type="ChEBI" id="CHEBI:58885"/>
        <dbReference type="ChEBI" id="CHEBI:66914"/>
        <dbReference type="EC" id="5.1.3.2"/>
    </reaction>
</comment>
<evidence type="ECO:0000256" key="5">
    <source>
        <dbReference type="ARBA" id="ARBA00013189"/>
    </source>
</evidence>
<dbReference type="PANTHER" id="PTHR43725:SF53">
    <property type="entry name" value="UDP-ARABINOSE 4-EPIMERASE 1"/>
    <property type="match status" value="1"/>
</dbReference>
<dbReference type="RefSeq" id="WP_194447995.1">
    <property type="nucleotide sequence ID" value="NZ_CP063849.1"/>
</dbReference>
<keyword evidence="7 10" id="KW-0520">NAD</keyword>
<name>A0A7S7NMI2_PALFE</name>
<evidence type="ECO:0000256" key="3">
    <source>
        <dbReference type="ARBA" id="ARBA00004947"/>
    </source>
</evidence>
<comment type="subunit">
    <text evidence="10">Homodimer.</text>
</comment>
<reference evidence="12 13" key="1">
    <citation type="submission" date="2020-10" db="EMBL/GenBank/DDBJ databases">
        <title>Complete genome sequence of Paludibaculum fermentans P105T, a facultatively anaerobic acidobacterium capable of dissimilatory Fe(III) reduction.</title>
        <authorList>
            <person name="Dedysh S.N."/>
            <person name="Beletsky A.V."/>
            <person name="Kulichevskaya I.S."/>
            <person name="Mardanov A.V."/>
            <person name="Ravin N.V."/>
        </authorList>
    </citation>
    <scope>NUCLEOTIDE SEQUENCE [LARGE SCALE GENOMIC DNA]</scope>
    <source>
        <strain evidence="12 13">P105</strain>
    </source>
</reference>
<evidence type="ECO:0000256" key="7">
    <source>
        <dbReference type="ARBA" id="ARBA00023027"/>
    </source>
</evidence>
<evidence type="ECO:0000256" key="9">
    <source>
        <dbReference type="ARBA" id="ARBA00023277"/>
    </source>
</evidence>
<proteinExistence type="inferred from homology"/>
<evidence type="ECO:0000256" key="1">
    <source>
        <dbReference type="ARBA" id="ARBA00000083"/>
    </source>
</evidence>
<dbReference type="Gene3D" id="3.90.25.10">
    <property type="entry name" value="UDP-galactose 4-epimerase, domain 1"/>
    <property type="match status" value="1"/>
</dbReference>
<comment type="cofactor">
    <cofactor evidence="2 10">
        <name>NAD(+)</name>
        <dbReference type="ChEBI" id="CHEBI:57540"/>
    </cofactor>
</comment>
<accession>A0A7S7NMI2</accession>
<evidence type="ECO:0000256" key="6">
    <source>
        <dbReference type="ARBA" id="ARBA00018569"/>
    </source>
</evidence>
<keyword evidence="13" id="KW-1185">Reference proteome</keyword>
<dbReference type="GO" id="GO:0033499">
    <property type="term" value="P:galactose catabolic process via UDP-galactose, Leloir pathway"/>
    <property type="evidence" value="ECO:0007669"/>
    <property type="project" value="TreeGrafter"/>
</dbReference>
<sequence>MKVLLTGGAGYVGSHAAKALSQAGHEVVVVDNLFRGHDWAAKWGPLEVADLTDEAALRRVFRSHQPQAVMHFAALAYVGESMTEPVRYFRNNVEGSLNLLRVMLDHGVKDIVFSSSCATYGTPDSLPIREDAPQNPMSPYGESKKMVELALHWFAACHGFRYAALRYFNAAGCDPDGETGEFHTPETHLIPSIIEAAMGQREALHVFGDDFPTPDGTCLRDYVHVSDLARAHVLALHKLGSGNGSMKLNLGTGCGLSVRQMVDMVEQVSGLRVPVRMAPRRDGDPAALVADASSAAHLLGWKPQLSSLEQIVGSAWAWQHQHLPRQLA</sequence>
<feature type="domain" description="Rhodanese" evidence="11">
    <location>
        <begin position="2"/>
        <end position="48"/>
    </location>
</feature>
<dbReference type="Gene3D" id="3.40.50.720">
    <property type="entry name" value="NAD(P)-binding Rossmann-like Domain"/>
    <property type="match status" value="1"/>
</dbReference>
<protein>
    <recommendedName>
        <fullName evidence="6 10">UDP-glucose 4-epimerase</fullName>
        <ecNumber evidence="5 10">5.1.3.2</ecNumber>
    </recommendedName>
</protein>
<comment type="similarity">
    <text evidence="4 10">Belongs to the NAD(P)-dependent epimerase/dehydratase family.</text>
</comment>
<dbReference type="UniPathway" id="UPA00214"/>
<dbReference type="Pfam" id="PF01370">
    <property type="entry name" value="Epimerase"/>
    <property type="match status" value="1"/>
</dbReference>
<evidence type="ECO:0000256" key="4">
    <source>
        <dbReference type="ARBA" id="ARBA00007637"/>
    </source>
</evidence>
<evidence type="ECO:0000259" key="11">
    <source>
        <dbReference type="PROSITE" id="PS50206"/>
    </source>
</evidence>
<dbReference type="EMBL" id="CP063849">
    <property type="protein sequence ID" value="QOY86326.1"/>
    <property type="molecule type" value="Genomic_DNA"/>
</dbReference>
<keyword evidence="8 10" id="KW-0413">Isomerase</keyword>
<dbReference type="SUPFAM" id="SSF51735">
    <property type="entry name" value="NAD(P)-binding Rossmann-fold domains"/>
    <property type="match status" value="1"/>
</dbReference>
<dbReference type="PROSITE" id="PS50206">
    <property type="entry name" value="RHODANESE_3"/>
    <property type="match status" value="1"/>
</dbReference>
<evidence type="ECO:0000313" key="13">
    <source>
        <dbReference type="Proteomes" id="UP000593892"/>
    </source>
</evidence>
<dbReference type="Proteomes" id="UP000593892">
    <property type="component" value="Chromosome"/>
</dbReference>
<dbReference type="InterPro" id="IPR036291">
    <property type="entry name" value="NAD(P)-bd_dom_sf"/>
</dbReference>